<keyword evidence="6" id="KW-0539">Nucleus</keyword>
<reference evidence="9 10" key="1">
    <citation type="submission" date="2024-10" db="EMBL/GenBank/DDBJ databases">
        <authorList>
            <person name="Kim D."/>
        </authorList>
    </citation>
    <scope>NUCLEOTIDE SEQUENCE [LARGE SCALE GENOMIC DNA]</scope>
    <source>
        <strain evidence="9">Taebaek</strain>
    </source>
</reference>
<dbReference type="SMART" id="SM00355">
    <property type="entry name" value="ZnF_C2H2"/>
    <property type="match status" value="4"/>
</dbReference>
<dbReference type="Gene3D" id="3.30.160.60">
    <property type="entry name" value="Classic Zinc Finger"/>
    <property type="match status" value="3"/>
</dbReference>
<comment type="subcellular location">
    <subcellularLocation>
        <location evidence="1">Nucleus</location>
    </subcellularLocation>
</comment>
<feature type="domain" description="C2H2-type" evidence="8">
    <location>
        <begin position="50"/>
        <end position="77"/>
    </location>
</feature>
<protein>
    <recommendedName>
        <fullName evidence="8">C2H2-type domain-containing protein</fullName>
    </recommendedName>
</protein>
<keyword evidence="10" id="KW-1185">Reference proteome</keyword>
<dbReference type="FunFam" id="3.30.160.60:FF:001270">
    <property type="entry name" value="zinc finger protein 583 isoform X1"/>
    <property type="match status" value="1"/>
</dbReference>
<sequence length="235" mass="27056">MAETFSLLSPTHLLLNEASLNLRCPYCPKKFLKNTEANSHMDPCLKSRPYPCTNCSRRFKSAQNLSQHERIHTNVRPYNCQYCEKNFTQKSHLQQHERIHTGEPAFSCRYCGETFNIYSSKIQHEKSICGLREALDKQKENSSEKNGFAKIVRERSPIGSANSHCKKWPYDKVGTTSSTDQNDTDRTIIVTGTSSKTDCENSIQRHYSRQINILPQRLSLDDPSLRLIAKQKTPW</sequence>
<proteinExistence type="predicted"/>
<evidence type="ECO:0000256" key="5">
    <source>
        <dbReference type="ARBA" id="ARBA00022833"/>
    </source>
</evidence>
<dbReference type="PROSITE" id="PS50157">
    <property type="entry name" value="ZINC_FINGER_C2H2_2"/>
    <property type="match status" value="3"/>
</dbReference>
<evidence type="ECO:0000256" key="4">
    <source>
        <dbReference type="ARBA" id="ARBA00022771"/>
    </source>
</evidence>
<dbReference type="InterPro" id="IPR013087">
    <property type="entry name" value="Znf_C2H2_type"/>
</dbReference>
<comment type="caution">
    <text evidence="9">The sequence shown here is derived from an EMBL/GenBank/DDBJ whole genome shotgun (WGS) entry which is preliminary data.</text>
</comment>
<dbReference type="GO" id="GO:0008270">
    <property type="term" value="F:zinc ion binding"/>
    <property type="evidence" value="ECO:0007669"/>
    <property type="project" value="UniProtKB-KW"/>
</dbReference>
<evidence type="ECO:0000256" key="6">
    <source>
        <dbReference type="ARBA" id="ARBA00023242"/>
    </source>
</evidence>
<dbReference type="GO" id="GO:0005634">
    <property type="term" value="C:nucleus"/>
    <property type="evidence" value="ECO:0007669"/>
    <property type="project" value="UniProtKB-SubCell"/>
</dbReference>
<evidence type="ECO:0000313" key="9">
    <source>
        <dbReference type="EMBL" id="KAL3103406.1"/>
    </source>
</evidence>
<feature type="domain" description="C2H2-type" evidence="8">
    <location>
        <begin position="106"/>
        <end position="133"/>
    </location>
</feature>
<organism evidence="9 10">
    <name type="scientific">Heterodera schachtii</name>
    <name type="common">Sugarbeet cyst nematode worm</name>
    <name type="synonym">Tylenchus schachtii</name>
    <dbReference type="NCBI Taxonomy" id="97005"/>
    <lineage>
        <taxon>Eukaryota</taxon>
        <taxon>Metazoa</taxon>
        <taxon>Ecdysozoa</taxon>
        <taxon>Nematoda</taxon>
        <taxon>Chromadorea</taxon>
        <taxon>Rhabditida</taxon>
        <taxon>Tylenchina</taxon>
        <taxon>Tylenchomorpha</taxon>
        <taxon>Tylenchoidea</taxon>
        <taxon>Heteroderidae</taxon>
        <taxon>Heteroderinae</taxon>
        <taxon>Heterodera</taxon>
    </lineage>
</organism>
<dbReference type="SUPFAM" id="SSF57667">
    <property type="entry name" value="beta-beta-alpha zinc fingers"/>
    <property type="match status" value="2"/>
</dbReference>
<dbReference type="AlphaFoldDB" id="A0ABD2KKL7"/>
<evidence type="ECO:0000313" key="10">
    <source>
        <dbReference type="Proteomes" id="UP001620645"/>
    </source>
</evidence>
<dbReference type="PANTHER" id="PTHR23226">
    <property type="entry name" value="ZINC FINGER AND SCAN DOMAIN-CONTAINING"/>
    <property type="match status" value="1"/>
</dbReference>
<evidence type="ECO:0000259" key="8">
    <source>
        <dbReference type="PROSITE" id="PS50157"/>
    </source>
</evidence>
<keyword evidence="2" id="KW-0479">Metal-binding</keyword>
<dbReference type="Pfam" id="PF00096">
    <property type="entry name" value="zf-C2H2"/>
    <property type="match status" value="2"/>
</dbReference>
<dbReference type="Proteomes" id="UP001620645">
    <property type="component" value="Unassembled WGS sequence"/>
</dbReference>
<keyword evidence="5" id="KW-0862">Zinc</keyword>
<dbReference type="EMBL" id="JBICCN010000015">
    <property type="protein sequence ID" value="KAL3103406.1"/>
    <property type="molecule type" value="Genomic_DNA"/>
</dbReference>
<dbReference type="PROSITE" id="PS00028">
    <property type="entry name" value="ZINC_FINGER_C2H2_1"/>
    <property type="match status" value="2"/>
</dbReference>
<evidence type="ECO:0000256" key="7">
    <source>
        <dbReference type="PROSITE-ProRule" id="PRU00042"/>
    </source>
</evidence>
<dbReference type="FunFam" id="3.30.160.60:FF:001498">
    <property type="entry name" value="Zinc finger protein 404"/>
    <property type="match status" value="1"/>
</dbReference>
<evidence type="ECO:0000256" key="1">
    <source>
        <dbReference type="ARBA" id="ARBA00004123"/>
    </source>
</evidence>
<dbReference type="PANTHER" id="PTHR23226:SF416">
    <property type="entry name" value="FI01424P"/>
    <property type="match status" value="1"/>
</dbReference>
<keyword evidence="3" id="KW-0677">Repeat</keyword>
<name>A0ABD2KKL7_HETSC</name>
<feature type="domain" description="C2H2-type" evidence="8">
    <location>
        <begin position="78"/>
        <end position="105"/>
    </location>
</feature>
<evidence type="ECO:0000256" key="2">
    <source>
        <dbReference type="ARBA" id="ARBA00022723"/>
    </source>
</evidence>
<evidence type="ECO:0000256" key="3">
    <source>
        <dbReference type="ARBA" id="ARBA00022737"/>
    </source>
</evidence>
<accession>A0ABD2KKL7</accession>
<gene>
    <name evidence="9" type="ORF">niasHS_002592</name>
</gene>
<dbReference type="InterPro" id="IPR036236">
    <property type="entry name" value="Znf_C2H2_sf"/>
</dbReference>
<keyword evidence="4 7" id="KW-0863">Zinc-finger</keyword>